<evidence type="ECO:0000256" key="2">
    <source>
        <dbReference type="ARBA" id="ARBA00022801"/>
    </source>
</evidence>
<keyword evidence="4" id="KW-1185">Reference proteome</keyword>
<name>A0A5J5G1S6_9GAMM</name>
<dbReference type="EMBL" id="VYKJ01000004">
    <property type="protein sequence ID" value="KAA9000706.1"/>
    <property type="molecule type" value="Genomic_DNA"/>
</dbReference>
<protein>
    <submittedName>
        <fullName evidence="3">HAD-IIB family hydrolase</fullName>
    </submittedName>
</protein>
<dbReference type="SUPFAM" id="SSF56784">
    <property type="entry name" value="HAD-like"/>
    <property type="match status" value="1"/>
</dbReference>
<gene>
    <name evidence="3" type="ORF">FJU30_10880</name>
</gene>
<dbReference type="RefSeq" id="WP_150434973.1">
    <property type="nucleotide sequence ID" value="NZ_VYKJ01000004.1"/>
</dbReference>
<dbReference type="Pfam" id="PF08282">
    <property type="entry name" value="Hydrolase_3"/>
    <property type="match status" value="1"/>
</dbReference>
<dbReference type="PANTHER" id="PTHR10000:SF8">
    <property type="entry name" value="HAD SUPERFAMILY HYDROLASE-LIKE, TYPE 3"/>
    <property type="match status" value="1"/>
</dbReference>
<dbReference type="InterPro" id="IPR036412">
    <property type="entry name" value="HAD-like_sf"/>
</dbReference>
<reference evidence="3 4" key="1">
    <citation type="submission" date="2019-09" db="EMBL/GenBank/DDBJ databases">
        <authorList>
            <person name="Li Y."/>
        </authorList>
    </citation>
    <scope>NUCLEOTIDE SEQUENCE [LARGE SCALE GENOMIC DNA]</scope>
    <source>
        <strain evidence="3 4">L3-3HA</strain>
    </source>
</reference>
<sequence length="261" mass="29426">MLPLSLASNKVFSSVKYVLTDMDETLTLRGRLAAKTYDSLERLQSAGIIVIPVTGAPAGWCDQMVRMWPVDGVIGENGGFFFQRSDHGHSVNRYFCHTDTRHSILEKLQCIAAAIKEKYTWAIISEDQPFRLTSLAFSLPEKTEQIESLLSSLKDAGLKATVNNLWVLGWFGDYDKLIMSRDILKKFYSLDEKSEQDTVFYSGDSENDAPMFEYFTHTLGMNTIRNHLTKISQLPTWISNGPGGDGFVEGVDKILEHQKLK</sequence>
<evidence type="ECO:0000313" key="3">
    <source>
        <dbReference type="EMBL" id="KAA9000706.1"/>
    </source>
</evidence>
<dbReference type="InterPro" id="IPR006379">
    <property type="entry name" value="HAD-SF_hydro_IIB"/>
</dbReference>
<evidence type="ECO:0000313" key="4">
    <source>
        <dbReference type="Proteomes" id="UP000335415"/>
    </source>
</evidence>
<keyword evidence="2 3" id="KW-0378">Hydrolase</keyword>
<dbReference type="OrthoDB" id="5292903at2"/>
<proteinExistence type="predicted"/>
<dbReference type="GO" id="GO:0000287">
    <property type="term" value="F:magnesium ion binding"/>
    <property type="evidence" value="ECO:0007669"/>
    <property type="project" value="TreeGrafter"/>
</dbReference>
<comment type="caution">
    <text evidence="3">The sequence shown here is derived from an EMBL/GenBank/DDBJ whole genome shotgun (WGS) entry which is preliminary data.</text>
</comment>
<dbReference type="PANTHER" id="PTHR10000">
    <property type="entry name" value="PHOSPHOSERINE PHOSPHATASE"/>
    <property type="match status" value="1"/>
</dbReference>
<keyword evidence="1" id="KW-0479">Metal-binding</keyword>
<evidence type="ECO:0000256" key="1">
    <source>
        <dbReference type="ARBA" id="ARBA00022723"/>
    </source>
</evidence>
<dbReference type="GO" id="GO:0005829">
    <property type="term" value="C:cytosol"/>
    <property type="evidence" value="ECO:0007669"/>
    <property type="project" value="TreeGrafter"/>
</dbReference>
<accession>A0A5J5G1S6</accession>
<organism evidence="3 4">
    <name type="scientific">Affinibrenneria salicis</name>
    <dbReference type="NCBI Taxonomy" id="2590031"/>
    <lineage>
        <taxon>Bacteria</taxon>
        <taxon>Pseudomonadati</taxon>
        <taxon>Pseudomonadota</taxon>
        <taxon>Gammaproteobacteria</taxon>
        <taxon>Enterobacterales</taxon>
        <taxon>Pectobacteriaceae</taxon>
        <taxon>Affinibrenneria</taxon>
    </lineage>
</organism>
<dbReference type="GO" id="GO:0016791">
    <property type="term" value="F:phosphatase activity"/>
    <property type="evidence" value="ECO:0007669"/>
    <property type="project" value="TreeGrafter"/>
</dbReference>
<dbReference type="Gene3D" id="3.40.50.1000">
    <property type="entry name" value="HAD superfamily/HAD-like"/>
    <property type="match status" value="2"/>
</dbReference>
<dbReference type="AlphaFoldDB" id="A0A5J5G1S6"/>
<dbReference type="Proteomes" id="UP000335415">
    <property type="component" value="Unassembled WGS sequence"/>
</dbReference>
<dbReference type="NCBIfam" id="TIGR01484">
    <property type="entry name" value="HAD-SF-IIB"/>
    <property type="match status" value="1"/>
</dbReference>
<dbReference type="InterPro" id="IPR023214">
    <property type="entry name" value="HAD_sf"/>
</dbReference>